<evidence type="ECO:0000256" key="1">
    <source>
        <dbReference type="ARBA" id="ARBA00022729"/>
    </source>
</evidence>
<dbReference type="InParanoid" id="B7GES1"/>
<dbReference type="AlphaFoldDB" id="B7GES1"/>
<dbReference type="InterPro" id="IPR008397">
    <property type="entry name" value="Alginate_lyase_dom"/>
</dbReference>
<dbReference type="Pfam" id="PF05426">
    <property type="entry name" value="Alginate_lyase"/>
    <property type="match status" value="1"/>
</dbReference>
<dbReference type="eggNOG" id="ENOG502RYM5">
    <property type="taxonomic scope" value="Eukaryota"/>
</dbReference>
<evidence type="ECO:0000256" key="2">
    <source>
        <dbReference type="ARBA" id="ARBA00023239"/>
    </source>
</evidence>
<dbReference type="OMA" id="QRRTYAN"/>
<protein>
    <recommendedName>
        <fullName evidence="4">Alginate lyase domain-containing protein</fullName>
    </recommendedName>
</protein>
<dbReference type="KEGG" id="pti:PHATRDRAFT_50635"/>
<dbReference type="EMBL" id="CM000635">
    <property type="protein sequence ID" value="EEC42897.1"/>
    <property type="molecule type" value="Genomic_DNA"/>
</dbReference>
<feature type="transmembrane region" description="Helical" evidence="3">
    <location>
        <begin position="30"/>
        <end position="55"/>
    </location>
</feature>
<keyword evidence="3" id="KW-1133">Transmembrane helix</keyword>
<dbReference type="GeneID" id="7199466"/>
<dbReference type="InterPro" id="IPR008929">
    <property type="entry name" value="Chondroitin_lyas"/>
</dbReference>
<evidence type="ECO:0000259" key="4">
    <source>
        <dbReference type="Pfam" id="PF05426"/>
    </source>
</evidence>
<dbReference type="Gene3D" id="1.50.10.100">
    <property type="entry name" value="Chondroitin AC/alginate lyase"/>
    <property type="match status" value="1"/>
</dbReference>
<sequence>MVFQIYDGNNSQKRKNAAVMKDGSSSVFQIRLWAVFLFTALLGSVSILLTLSSAFTNQINFCSESARQYEPGPVSWRQSAMAFQAVKAHQKFTEKSIQREMPVTLAQAHPTSSMILIRALGNALPPRHSTQQTLENLDFILAHEESFPNTTRHWFVNRFVDPEVERLVLDRLQKANESYTVIPFDLQVYDKIEYAYDRIPKDQIHLPPETIEGEGLTEKEILLAEEQIQHDKILYVININGVRNAMLDYGRKHSSAEYILPWDGNCFMTRKAWSSIQSSLAENPLARYFTTPMDRLQEPNEALLSDMYVPNAVEEPQIIFHRSARSEFNEKLRYGRRNKVELLLRLGVSGPWDKWPWLDSEKAILDPAHASDAVGDVPVAGWITRLYSGTKAAEVSGTIRFRGILRSHAVTSLLERLDLRAAQDIHGLTSSTLLFFNEKQLMGERNLWKAGEQKEVFRELVQLADQALLFGPWSVMDKQPYGCGVSGNCHEYFHPSPYRWPQRNESGHIDWSKPFERHDGMRAPGTSLFSAGSEQYDRSGLAAMKYNTTLLALAYSLTENKAYADKAASNLRHWFLNNATRMKPHINYAQVNWRAHGKAKGASAGLIEMKDVYFFLDAVKIVEKSQALSASEQSLLRKWFADYLKWVLSSWQGQREYANDNNHGLYYDVQVAPLALYAGNMSLALSRMHRSVSRLLAHVDTTTGALPHELIRPTCEHYQAFTLQGWATMARMSEKIGLDYWSRFRDEATNESILCRAMRYANPYLRKRETCPGNSQSEDMRRWWPLLVDSSHYCPDLVNDGLFNVSDWIPSELVNPSLDRYSMPPMYDYGDGIAPFWNAGYHS</sequence>
<dbReference type="GO" id="GO:0016829">
    <property type="term" value="F:lyase activity"/>
    <property type="evidence" value="ECO:0007669"/>
    <property type="project" value="UniProtKB-KW"/>
</dbReference>
<keyword evidence="6" id="KW-1185">Reference proteome</keyword>
<dbReference type="RefSeq" id="XP_002185599.1">
    <property type="nucleotide sequence ID" value="XM_002185563.1"/>
</dbReference>
<dbReference type="SUPFAM" id="SSF48230">
    <property type="entry name" value="Chondroitin AC/alginate lyase"/>
    <property type="match status" value="1"/>
</dbReference>
<evidence type="ECO:0000313" key="6">
    <source>
        <dbReference type="Proteomes" id="UP000000759"/>
    </source>
</evidence>
<dbReference type="HOGENOM" id="CLU_334790_0_0_1"/>
<dbReference type="Proteomes" id="UP000000759">
    <property type="component" value="Chromosome 33"/>
</dbReference>
<evidence type="ECO:0000313" key="5">
    <source>
        <dbReference type="EMBL" id="EEC42897.1"/>
    </source>
</evidence>
<name>B7GES1_PHATC</name>
<keyword evidence="2" id="KW-0456">Lyase</keyword>
<organism evidence="5 6">
    <name type="scientific">Phaeodactylum tricornutum (strain CCAP 1055/1)</name>
    <dbReference type="NCBI Taxonomy" id="556484"/>
    <lineage>
        <taxon>Eukaryota</taxon>
        <taxon>Sar</taxon>
        <taxon>Stramenopiles</taxon>
        <taxon>Ochrophyta</taxon>
        <taxon>Bacillariophyta</taxon>
        <taxon>Bacillariophyceae</taxon>
        <taxon>Bacillariophycidae</taxon>
        <taxon>Naviculales</taxon>
        <taxon>Phaeodactylaceae</taxon>
        <taxon>Phaeodactylum</taxon>
    </lineage>
</organism>
<reference evidence="5 6" key="1">
    <citation type="journal article" date="2008" name="Nature">
        <title>The Phaeodactylum genome reveals the evolutionary history of diatom genomes.</title>
        <authorList>
            <person name="Bowler C."/>
            <person name="Allen A.E."/>
            <person name="Badger J.H."/>
            <person name="Grimwood J."/>
            <person name="Jabbari K."/>
            <person name="Kuo A."/>
            <person name="Maheswari U."/>
            <person name="Martens C."/>
            <person name="Maumus F."/>
            <person name="Otillar R.P."/>
            <person name="Rayko E."/>
            <person name="Salamov A."/>
            <person name="Vandepoele K."/>
            <person name="Beszteri B."/>
            <person name="Gruber A."/>
            <person name="Heijde M."/>
            <person name="Katinka M."/>
            <person name="Mock T."/>
            <person name="Valentin K."/>
            <person name="Verret F."/>
            <person name="Berges J.A."/>
            <person name="Brownlee C."/>
            <person name="Cadoret J.P."/>
            <person name="Chiovitti A."/>
            <person name="Choi C.J."/>
            <person name="Coesel S."/>
            <person name="De Martino A."/>
            <person name="Detter J.C."/>
            <person name="Durkin C."/>
            <person name="Falciatore A."/>
            <person name="Fournet J."/>
            <person name="Haruta M."/>
            <person name="Huysman M.J."/>
            <person name="Jenkins B.D."/>
            <person name="Jiroutova K."/>
            <person name="Jorgensen R.E."/>
            <person name="Joubert Y."/>
            <person name="Kaplan A."/>
            <person name="Kroger N."/>
            <person name="Kroth P.G."/>
            <person name="La Roche J."/>
            <person name="Lindquist E."/>
            <person name="Lommer M."/>
            <person name="Martin-Jezequel V."/>
            <person name="Lopez P.J."/>
            <person name="Lucas S."/>
            <person name="Mangogna M."/>
            <person name="McGinnis K."/>
            <person name="Medlin L.K."/>
            <person name="Montsant A."/>
            <person name="Oudot-Le Secq M.P."/>
            <person name="Napoli C."/>
            <person name="Obornik M."/>
            <person name="Parker M.S."/>
            <person name="Petit J.L."/>
            <person name="Porcel B.M."/>
            <person name="Poulsen N."/>
            <person name="Robison M."/>
            <person name="Rychlewski L."/>
            <person name="Rynearson T.A."/>
            <person name="Schmutz J."/>
            <person name="Shapiro H."/>
            <person name="Siaut M."/>
            <person name="Stanley M."/>
            <person name="Sussman M.R."/>
            <person name="Taylor A.R."/>
            <person name="Vardi A."/>
            <person name="von Dassow P."/>
            <person name="Vyverman W."/>
            <person name="Willis A."/>
            <person name="Wyrwicz L.S."/>
            <person name="Rokhsar D.S."/>
            <person name="Weissenbach J."/>
            <person name="Armbrust E.V."/>
            <person name="Green B.R."/>
            <person name="Van de Peer Y."/>
            <person name="Grigoriev I.V."/>
        </authorList>
    </citation>
    <scope>NUCLEOTIDE SEQUENCE [LARGE SCALE GENOMIC DNA]</scope>
    <source>
        <strain evidence="5 6">CCAP 1055/1</strain>
    </source>
</reference>
<evidence type="ECO:0000256" key="3">
    <source>
        <dbReference type="SAM" id="Phobius"/>
    </source>
</evidence>
<gene>
    <name evidence="5" type="ORF">PHATRDRAFT_50635</name>
</gene>
<keyword evidence="3" id="KW-0812">Transmembrane</keyword>
<feature type="domain" description="Alginate lyase" evidence="4">
    <location>
        <begin position="484"/>
        <end position="769"/>
    </location>
</feature>
<keyword evidence="1" id="KW-0732">Signal</keyword>
<keyword evidence="3" id="KW-0472">Membrane</keyword>
<dbReference type="OrthoDB" id="46714at2759"/>
<reference evidence="6" key="2">
    <citation type="submission" date="2008-08" db="EMBL/GenBank/DDBJ databases">
        <authorList>
            <consortium name="Diatom Consortium"/>
            <person name="Grigoriev I."/>
            <person name="Grimwood J."/>
            <person name="Kuo A."/>
            <person name="Otillar R.P."/>
            <person name="Salamov A."/>
            <person name="Detter J.C."/>
            <person name="Lindquist E."/>
            <person name="Shapiro H."/>
            <person name="Lucas S."/>
            <person name="Glavina del Rio T."/>
            <person name="Pitluck S."/>
            <person name="Rokhsar D."/>
            <person name="Bowler C."/>
        </authorList>
    </citation>
    <scope>GENOME REANNOTATION</scope>
    <source>
        <strain evidence="6">CCAP 1055/1</strain>
    </source>
</reference>
<proteinExistence type="predicted"/>
<accession>B7GES1</accession>
<dbReference type="PaxDb" id="2850-Phatr50635"/>